<name>A0ABW9Z932_9FLAO</name>
<accession>A0ABW9Z932</accession>
<evidence type="ECO:0000313" key="2">
    <source>
        <dbReference type="Proteomes" id="UP000798602"/>
    </source>
</evidence>
<evidence type="ECO:0000313" key="1">
    <source>
        <dbReference type="EMBL" id="NBL65380.1"/>
    </source>
</evidence>
<comment type="caution">
    <text evidence="1">The sequence shown here is derived from an EMBL/GenBank/DDBJ whole genome shotgun (WGS) entry which is preliminary data.</text>
</comment>
<dbReference type="PROSITE" id="PS51257">
    <property type="entry name" value="PROKAR_LIPOPROTEIN"/>
    <property type="match status" value="1"/>
</dbReference>
<dbReference type="Pfam" id="PF14125">
    <property type="entry name" value="DUF4292"/>
    <property type="match status" value="1"/>
</dbReference>
<sequence>MKKILTTLFAMVLVACGSKKNIVSEENAAESISSKSIVENHYKINRDFKTLYIKSNVKYSDPKLSQSVSAEIRMDKDKQILVSIRLLGITWAKAYITPKEVKYYEKINGKFFEGNYNTLSKWLGTDLDFSKVQNMLVGQAMDDLDRGKYKATIENSWYKLEDLAKTETNKSFFFEAGNFLIKKQEIVQAEKNRSLTVFYPAHKEHPKLVLPAKIDIMAQESKKTTEINIEYNSVTFDENLSFPYSVPDGYEKINID</sequence>
<dbReference type="Gene3D" id="2.50.20.10">
    <property type="entry name" value="Lipoprotein localisation LolA/LolB/LppX"/>
    <property type="match status" value="1"/>
</dbReference>
<gene>
    <name evidence="1" type="ORF">GV828_09240</name>
</gene>
<keyword evidence="2" id="KW-1185">Reference proteome</keyword>
<protein>
    <submittedName>
        <fullName evidence="1">DUF4292 domain-containing protein</fullName>
    </submittedName>
</protein>
<dbReference type="Proteomes" id="UP000798602">
    <property type="component" value="Unassembled WGS sequence"/>
</dbReference>
<dbReference type="RefSeq" id="WP_166537205.1">
    <property type="nucleotide sequence ID" value="NZ_JAABLM010000010.1"/>
</dbReference>
<organism evidence="1 2">
    <name type="scientific">Flavobacterium ichthyis</name>
    <dbReference type="NCBI Taxonomy" id="2698827"/>
    <lineage>
        <taxon>Bacteria</taxon>
        <taxon>Pseudomonadati</taxon>
        <taxon>Bacteroidota</taxon>
        <taxon>Flavobacteriia</taxon>
        <taxon>Flavobacteriales</taxon>
        <taxon>Flavobacteriaceae</taxon>
        <taxon>Flavobacterium</taxon>
    </lineage>
</organism>
<dbReference type="EMBL" id="JAABLM010000010">
    <property type="protein sequence ID" value="NBL65380.1"/>
    <property type="molecule type" value="Genomic_DNA"/>
</dbReference>
<proteinExistence type="predicted"/>
<dbReference type="InterPro" id="IPR025634">
    <property type="entry name" value="DUF4292"/>
</dbReference>
<reference evidence="2" key="1">
    <citation type="submission" date="2020-01" db="EMBL/GenBank/DDBJ databases">
        <title>Sphingomonas sp. strain CSW-10.</title>
        <authorList>
            <person name="Chen W.-M."/>
        </authorList>
    </citation>
    <scope>NUCLEOTIDE SEQUENCE [LARGE SCALE GENOMIC DNA]</scope>
    <source>
        <strain evidence="2">NST-5</strain>
    </source>
</reference>